<keyword evidence="9" id="KW-1185">Reference proteome</keyword>
<dbReference type="Pfam" id="PF17851">
    <property type="entry name" value="GH43_C2"/>
    <property type="match status" value="1"/>
</dbReference>
<dbReference type="InterPro" id="IPR013320">
    <property type="entry name" value="ConA-like_dom_sf"/>
</dbReference>
<proteinExistence type="inferred from homology"/>
<dbReference type="EC" id="3.2.1.37" evidence="8"/>
<dbReference type="Proteomes" id="UP000002484">
    <property type="component" value="Chromosome"/>
</dbReference>
<dbReference type="CAZy" id="GH43">
    <property type="family name" value="Glycoside Hydrolase Family 43"/>
</dbReference>
<evidence type="ECO:0000256" key="4">
    <source>
        <dbReference type="PIRSR" id="PIRSR606710-1"/>
    </source>
</evidence>
<comment type="similarity">
    <text evidence="1 6">Belongs to the glycosyl hydrolase 43 family.</text>
</comment>
<dbReference type="RefSeq" id="WP_013424565.1">
    <property type="nucleotide sequence ID" value="NC_014666.1"/>
</dbReference>
<organism evidence="8 9">
    <name type="scientific">Pseudofrankia inefficax (strain DSM 45817 / CECT 9037 / DDB 130130 / EuI1c)</name>
    <name type="common">Frankia inefficax</name>
    <dbReference type="NCBI Taxonomy" id="298654"/>
    <lineage>
        <taxon>Bacteria</taxon>
        <taxon>Bacillati</taxon>
        <taxon>Actinomycetota</taxon>
        <taxon>Actinomycetes</taxon>
        <taxon>Frankiales</taxon>
        <taxon>Frankiaceae</taxon>
        <taxon>Pseudofrankia</taxon>
    </lineage>
</organism>
<dbReference type="SUPFAM" id="SSF75005">
    <property type="entry name" value="Arabinanase/levansucrase/invertase"/>
    <property type="match status" value="1"/>
</dbReference>
<dbReference type="Pfam" id="PF04616">
    <property type="entry name" value="Glyco_hydro_43"/>
    <property type="match status" value="1"/>
</dbReference>
<dbReference type="eggNOG" id="COG3507">
    <property type="taxonomic scope" value="Bacteria"/>
</dbReference>
<dbReference type="EMBL" id="CP002299">
    <property type="protein sequence ID" value="ADP81447.1"/>
    <property type="molecule type" value="Genomic_DNA"/>
</dbReference>
<dbReference type="InterPro" id="IPR041542">
    <property type="entry name" value="GH43_C2"/>
</dbReference>
<dbReference type="GO" id="GO:0009044">
    <property type="term" value="F:xylan 1,4-beta-xylosidase activity"/>
    <property type="evidence" value="ECO:0007669"/>
    <property type="project" value="UniProtKB-EC"/>
</dbReference>
<feature type="active site" description="Proton donor" evidence="4">
    <location>
        <position position="174"/>
    </location>
</feature>
<feature type="site" description="Important for catalytic activity, responsible for pKa modulation of the active site Glu and correct orientation of both the proton donor and substrate" evidence="5">
    <location>
        <position position="124"/>
    </location>
</feature>
<dbReference type="PANTHER" id="PTHR42812">
    <property type="entry name" value="BETA-XYLOSIDASE"/>
    <property type="match status" value="1"/>
</dbReference>
<sequence>MNVNPILPGFYPDPSICRVGGDYFVVTSSFEYFPGVPIFHSTDLVSWEQIGNVLDRPSQLHVAPGLASASTGIFAPTLRHHDGRFWLTTTNFADVRRGHLIVQADDPAGDWTDPVYTAGAIGIDPDLAWDDDGTCHLTWCFPGQIRQAAVDPDSGKLLSEPRALWSGTGLAHPEGPHLFRRDGWWYLVLAEGGTDRGHAVSIARSRLITGPFTGNPANPILTRGGTEHPVQSTGHADLVELSSGEWAMVHLGVRPRGTFPLWHVNGRESFLTGIDWADGWPVVVEDRLAVPVRDNAFTDEFRAPPLHPRWISPGTDPRTFTRHRPGGGLVLAAGRTADAADCLLAVRARDLHWLATVDLAEGDARLTVRIDDAHWVAVERRADGLAARMVVGPLDQVLATANGIGTGDALAIRAVAHADAATFRAGPDQLELGYLRDGEFRRLATVDGRYLSTEVAGGFTGRVIGVEALATDATLTRFAYQALA</sequence>
<dbReference type="InterPro" id="IPR023296">
    <property type="entry name" value="Glyco_hydro_beta-prop_sf"/>
</dbReference>
<dbReference type="AlphaFoldDB" id="E3IXZ2"/>
<protein>
    <submittedName>
        <fullName evidence="8">Xylan 1,4-beta-xylosidase</fullName>
        <ecNumber evidence="8">3.2.1.37</ecNumber>
    </submittedName>
</protein>
<feature type="active site" description="Proton acceptor" evidence="4">
    <location>
        <position position="13"/>
    </location>
</feature>
<evidence type="ECO:0000256" key="1">
    <source>
        <dbReference type="ARBA" id="ARBA00009865"/>
    </source>
</evidence>
<evidence type="ECO:0000259" key="7">
    <source>
        <dbReference type="Pfam" id="PF17851"/>
    </source>
</evidence>
<dbReference type="InterPro" id="IPR006710">
    <property type="entry name" value="Glyco_hydro_43"/>
</dbReference>
<evidence type="ECO:0000313" key="8">
    <source>
        <dbReference type="EMBL" id="ADP81447.1"/>
    </source>
</evidence>
<dbReference type="PANTHER" id="PTHR42812:SF12">
    <property type="entry name" value="BETA-XYLOSIDASE-RELATED"/>
    <property type="match status" value="1"/>
</dbReference>
<evidence type="ECO:0000256" key="2">
    <source>
        <dbReference type="ARBA" id="ARBA00022801"/>
    </source>
</evidence>
<dbReference type="Gene3D" id="2.60.120.200">
    <property type="match status" value="1"/>
</dbReference>
<accession>E3IXZ2</accession>
<dbReference type="CDD" id="cd18617">
    <property type="entry name" value="GH43_XynB-like"/>
    <property type="match status" value="1"/>
</dbReference>
<dbReference type="HOGENOM" id="CLU_016508_2_0_11"/>
<evidence type="ECO:0000256" key="6">
    <source>
        <dbReference type="RuleBase" id="RU361187"/>
    </source>
</evidence>
<dbReference type="STRING" id="298654.FraEuI1c_3438"/>
<dbReference type="OrthoDB" id="9801455at2"/>
<reference evidence="8 9" key="1">
    <citation type="submission" date="2010-10" db="EMBL/GenBank/DDBJ databases">
        <title>Complete sequence of Frankia sp. EuI1c.</title>
        <authorList>
            <consortium name="US DOE Joint Genome Institute"/>
            <person name="Lucas S."/>
            <person name="Copeland A."/>
            <person name="Lapidus A."/>
            <person name="Cheng J.-F."/>
            <person name="Bruce D."/>
            <person name="Goodwin L."/>
            <person name="Pitluck S."/>
            <person name="Chertkov O."/>
            <person name="Detter J.C."/>
            <person name="Han C."/>
            <person name="Tapia R."/>
            <person name="Land M."/>
            <person name="Hauser L."/>
            <person name="Jeffries C."/>
            <person name="Kyrpides N."/>
            <person name="Ivanova N."/>
            <person name="Mikhailova N."/>
            <person name="Beauchemin N."/>
            <person name="Sen A."/>
            <person name="Sur S.A."/>
            <person name="Gtari M."/>
            <person name="Wall L."/>
            <person name="Tisa L."/>
            <person name="Woyke T."/>
        </authorList>
    </citation>
    <scope>NUCLEOTIDE SEQUENCE [LARGE SCALE GENOMIC DNA]</scope>
    <source>
        <strain evidence="9">DSM 45817 / CECT 9037 / EuI1c</strain>
    </source>
</reference>
<dbReference type="KEGG" id="fri:FraEuI1c_3438"/>
<evidence type="ECO:0000256" key="5">
    <source>
        <dbReference type="PIRSR" id="PIRSR606710-2"/>
    </source>
</evidence>
<evidence type="ECO:0000256" key="3">
    <source>
        <dbReference type="ARBA" id="ARBA00023295"/>
    </source>
</evidence>
<feature type="domain" description="Beta-xylosidase C-terminal Concanavalin A-like" evidence="7">
    <location>
        <begin position="298"/>
        <end position="471"/>
    </location>
</feature>
<name>E3IXZ2_PSEI1</name>
<dbReference type="InterPro" id="IPR051795">
    <property type="entry name" value="Glycosyl_Hydrlase_43"/>
</dbReference>
<keyword evidence="3 6" id="KW-0326">Glycosidase</keyword>
<evidence type="ECO:0000313" key="9">
    <source>
        <dbReference type="Proteomes" id="UP000002484"/>
    </source>
</evidence>
<keyword evidence="2 6" id="KW-0378">Hydrolase</keyword>
<dbReference type="InParanoid" id="E3IXZ2"/>
<dbReference type="Gene3D" id="2.115.10.20">
    <property type="entry name" value="Glycosyl hydrolase domain, family 43"/>
    <property type="match status" value="1"/>
</dbReference>
<gene>
    <name evidence="8" type="ordered locus">FraEuI1c_3438</name>
</gene>
<dbReference type="GO" id="GO:0005975">
    <property type="term" value="P:carbohydrate metabolic process"/>
    <property type="evidence" value="ECO:0007669"/>
    <property type="project" value="InterPro"/>
</dbReference>
<dbReference type="SUPFAM" id="SSF49899">
    <property type="entry name" value="Concanavalin A-like lectins/glucanases"/>
    <property type="match status" value="1"/>
</dbReference>